<evidence type="ECO:0000256" key="5">
    <source>
        <dbReference type="ARBA" id="ARBA00023136"/>
    </source>
</evidence>
<keyword evidence="4 6" id="KW-1133">Transmembrane helix</keyword>
<dbReference type="GO" id="GO:0022857">
    <property type="term" value="F:transmembrane transporter activity"/>
    <property type="evidence" value="ECO:0007669"/>
    <property type="project" value="InterPro"/>
</dbReference>
<name>A0A068NWX5_FIMGI</name>
<dbReference type="STRING" id="661478.OP10G_2721"/>
<dbReference type="OrthoDB" id="9784538at2"/>
<feature type="transmembrane region" description="Helical" evidence="6">
    <location>
        <begin position="51"/>
        <end position="68"/>
    </location>
</feature>
<keyword evidence="8" id="KW-1185">Reference proteome</keyword>
<keyword evidence="5 6" id="KW-0472">Membrane</keyword>
<dbReference type="AlphaFoldDB" id="A0A068NWX5"/>
<keyword evidence="3 6" id="KW-0812">Transmembrane</keyword>
<comment type="subcellular location">
    <subcellularLocation>
        <location evidence="1">Cell membrane</location>
        <topology evidence="1">Multi-pass membrane protein</topology>
    </subcellularLocation>
</comment>
<feature type="transmembrane region" description="Helical" evidence="6">
    <location>
        <begin position="183"/>
        <end position="202"/>
    </location>
</feature>
<feature type="transmembrane region" description="Helical" evidence="6">
    <location>
        <begin position="99"/>
        <end position="121"/>
    </location>
</feature>
<evidence type="ECO:0000256" key="6">
    <source>
        <dbReference type="SAM" id="Phobius"/>
    </source>
</evidence>
<evidence type="ECO:0000313" key="8">
    <source>
        <dbReference type="Proteomes" id="UP000027982"/>
    </source>
</evidence>
<evidence type="ECO:0000256" key="1">
    <source>
        <dbReference type="ARBA" id="ARBA00004651"/>
    </source>
</evidence>
<evidence type="ECO:0000256" key="3">
    <source>
        <dbReference type="ARBA" id="ARBA00022692"/>
    </source>
</evidence>
<proteinExistence type="predicted"/>
<dbReference type="EMBL" id="CP007139">
    <property type="protein sequence ID" value="AIE86089.1"/>
    <property type="molecule type" value="Genomic_DNA"/>
</dbReference>
<dbReference type="eggNOG" id="COG1172">
    <property type="taxonomic scope" value="Bacteria"/>
</dbReference>
<dbReference type="Pfam" id="PF02653">
    <property type="entry name" value="BPD_transp_2"/>
    <property type="match status" value="1"/>
</dbReference>
<dbReference type="Proteomes" id="UP000027982">
    <property type="component" value="Chromosome"/>
</dbReference>
<evidence type="ECO:0000256" key="2">
    <source>
        <dbReference type="ARBA" id="ARBA00022475"/>
    </source>
</evidence>
<sequence length="338" mass="34692">MKVDRLKGSRFLETYGVLIAFALLVLVNVIWQPGMFLRPENLRNLINQNAATGILAVGMTLVIVGGGIDLSVGSMMAFVASIMVLAMDKLLALGRPEGLSVSLAVLACLALGAAAGLLNGLVITLGRVAPFIATLAGLVAFRSVALALADGGEVRANSAVLFPALGEGGIPIPFLRTPAGPLVITWSMLAFAAVALGAGFLLNSTRYGRHLIAVGANERAARYSAIGVAQVKTVSYTLMGLCVAIAAIGQTARLNSVSTSQLGLSSELDAIAAVVIGGTSLAGGRGRIWSTVVGVLILGIISNMLLLAGVSIYWQGFVKGAIILIAVLIQRSDRSASS</sequence>
<dbReference type="InterPro" id="IPR001851">
    <property type="entry name" value="ABC_transp_permease"/>
</dbReference>
<keyword evidence="2" id="KW-1003">Cell membrane</keyword>
<organism evidence="7 8">
    <name type="scientific">Fimbriimonas ginsengisoli Gsoil 348</name>
    <dbReference type="NCBI Taxonomy" id="661478"/>
    <lineage>
        <taxon>Bacteria</taxon>
        <taxon>Bacillati</taxon>
        <taxon>Armatimonadota</taxon>
        <taxon>Fimbriimonadia</taxon>
        <taxon>Fimbriimonadales</taxon>
        <taxon>Fimbriimonadaceae</taxon>
        <taxon>Fimbriimonas</taxon>
    </lineage>
</organism>
<protein>
    <submittedName>
        <fullName evidence="7">Ribose ABC transporter permease</fullName>
    </submittedName>
</protein>
<dbReference type="HOGENOM" id="CLU_028880_0_2_0"/>
<feature type="transmembrane region" description="Helical" evidence="6">
    <location>
        <begin position="12"/>
        <end position="31"/>
    </location>
</feature>
<feature type="transmembrane region" description="Helical" evidence="6">
    <location>
        <begin position="288"/>
        <end position="306"/>
    </location>
</feature>
<dbReference type="KEGG" id="fgi:OP10G_2721"/>
<feature type="transmembrane region" description="Helical" evidence="6">
    <location>
        <begin position="128"/>
        <end position="149"/>
    </location>
</feature>
<reference evidence="7 8" key="1">
    <citation type="journal article" date="2014" name="PLoS ONE">
        <title>The first complete genome sequence of the class fimbriimonadia in the phylum armatimonadetes.</title>
        <authorList>
            <person name="Hu Z.Y."/>
            <person name="Wang Y.Z."/>
            <person name="Im W.T."/>
            <person name="Wang S.Y."/>
            <person name="Zhao G.P."/>
            <person name="Zheng H.J."/>
            <person name="Quan Z.X."/>
        </authorList>
    </citation>
    <scope>NUCLEOTIDE SEQUENCE [LARGE SCALE GENOMIC DNA]</scope>
    <source>
        <strain evidence="7">Gsoil 348</strain>
    </source>
</reference>
<evidence type="ECO:0000313" key="7">
    <source>
        <dbReference type="EMBL" id="AIE86089.1"/>
    </source>
</evidence>
<dbReference type="CDD" id="cd06579">
    <property type="entry name" value="TM_PBP1_transp_AraH_like"/>
    <property type="match status" value="1"/>
</dbReference>
<dbReference type="RefSeq" id="WP_025225366.1">
    <property type="nucleotide sequence ID" value="NZ_CP007139.1"/>
</dbReference>
<evidence type="ECO:0000256" key="4">
    <source>
        <dbReference type="ARBA" id="ARBA00022989"/>
    </source>
</evidence>
<dbReference type="PANTHER" id="PTHR32196">
    <property type="entry name" value="ABC TRANSPORTER PERMEASE PROTEIN YPHD-RELATED-RELATED"/>
    <property type="match status" value="1"/>
</dbReference>
<dbReference type="GO" id="GO:0005886">
    <property type="term" value="C:plasma membrane"/>
    <property type="evidence" value="ECO:0007669"/>
    <property type="project" value="UniProtKB-SubCell"/>
</dbReference>
<accession>A0A068NWX5</accession>
<gene>
    <name evidence="7" type="ORF">OP10G_2721</name>
</gene>